<keyword evidence="3" id="KW-1185">Reference proteome</keyword>
<dbReference type="PANTHER" id="PTHR36698:SF3">
    <property type="entry name" value="ABC-TYPE TRANSPORT AUXILIARY LIPOPROTEIN COMPONENT DOMAIN-CONTAINING PROTEIN"/>
    <property type="match status" value="1"/>
</dbReference>
<dbReference type="InterPro" id="IPR003399">
    <property type="entry name" value="Mce/MlaD"/>
</dbReference>
<evidence type="ECO:0000313" key="2">
    <source>
        <dbReference type="EMBL" id="CAG9931862.1"/>
    </source>
</evidence>
<dbReference type="EMBL" id="OU912926">
    <property type="protein sequence ID" value="CAG9931862.1"/>
    <property type="molecule type" value="Genomic_DNA"/>
</dbReference>
<sequence length="327" mass="34916">MKRNALLIGSFVLAALFIAIGALFWLSGSELFSKQQKASVYFDGNVSGLSVGAPVTFRGVTVGQVADIGILMDTASLKTTVPVTLNLQYSGLRLIGAPDQPLELPYLVQRGLRARLASQSIVTGQKAVELDFLPDSPATLHGLSDNPEIPVVGDRFDALIDQVADLPLRDTVGDVRLAVQELRTTLLTVQRTLDSSQAILVAASEEVRAVGTESRKTLMAATQAIQQVQVSADTTLRSITSLTQTTQQTVLAAQPELQATLMNARQAAETAKVAMTRIADIAAPGAPLRSDLESTVRDLSQAARSLRSLSELLEEKPNAIVFGNTRK</sequence>
<evidence type="ECO:0000313" key="3">
    <source>
        <dbReference type="Proteomes" id="UP000839052"/>
    </source>
</evidence>
<accession>A0ABM8YWK4</accession>
<proteinExistence type="predicted"/>
<dbReference type="PANTHER" id="PTHR36698">
    <property type="entry name" value="BLL5892 PROTEIN"/>
    <property type="match status" value="1"/>
</dbReference>
<name>A0ABM8YWK4_9PROT</name>
<organism evidence="2 3">
    <name type="scientific">Candidatus Nitrotoga arctica</name>
    <dbReference type="NCBI Taxonomy" id="453162"/>
    <lineage>
        <taxon>Bacteria</taxon>
        <taxon>Pseudomonadati</taxon>
        <taxon>Pseudomonadota</taxon>
        <taxon>Betaproteobacteria</taxon>
        <taxon>Nitrosomonadales</taxon>
        <taxon>Gallionellaceae</taxon>
        <taxon>Candidatus Nitrotoga</taxon>
    </lineage>
</organism>
<protein>
    <submittedName>
        <fullName evidence="2">Paraquat-inducible protein B</fullName>
    </submittedName>
</protein>
<evidence type="ECO:0000259" key="1">
    <source>
        <dbReference type="Pfam" id="PF02470"/>
    </source>
</evidence>
<feature type="domain" description="Mce/MlaD" evidence="1">
    <location>
        <begin position="44"/>
        <end position="132"/>
    </location>
</feature>
<dbReference type="Pfam" id="PF02470">
    <property type="entry name" value="MlaD"/>
    <property type="match status" value="1"/>
</dbReference>
<dbReference type="Proteomes" id="UP000839052">
    <property type="component" value="Chromosome"/>
</dbReference>
<gene>
    <name evidence="2" type="ORF">NTG6680_0609</name>
</gene>
<reference evidence="2 3" key="1">
    <citation type="submission" date="2021-10" db="EMBL/GenBank/DDBJ databases">
        <authorList>
            <person name="Koch H."/>
        </authorList>
    </citation>
    <scope>NUCLEOTIDE SEQUENCE [LARGE SCALE GENOMIC DNA]</scope>
    <source>
        <strain evidence="2">6680</strain>
    </source>
</reference>
<dbReference type="RefSeq" id="WP_239795904.1">
    <property type="nucleotide sequence ID" value="NZ_OU912926.1"/>
</dbReference>